<accession>A0ABP0X7Y5</accession>
<evidence type="ECO:0000313" key="2">
    <source>
        <dbReference type="EMBL" id="CAK9274091.1"/>
    </source>
</evidence>
<dbReference type="PROSITE" id="PS51752">
    <property type="entry name" value="JACALIN_LECTIN"/>
    <property type="match status" value="1"/>
</dbReference>
<feature type="domain" description="Jacalin-type lectin" evidence="1">
    <location>
        <begin position="1"/>
        <end position="98"/>
    </location>
</feature>
<gene>
    <name evidence="2" type="ORF">CSSPJE1EN1_LOCUS19569</name>
</gene>
<feature type="non-terminal residue" evidence="2">
    <location>
        <position position="1"/>
    </location>
</feature>
<evidence type="ECO:0000259" key="1">
    <source>
        <dbReference type="PROSITE" id="PS51752"/>
    </source>
</evidence>
<dbReference type="InterPro" id="IPR036404">
    <property type="entry name" value="Jacalin-like_lectin_dom_sf"/>
</dbReference>
<keyword evidence="3" id="KW-1185">Reference proteome</keyword>
<dbReference type="InterPro" id="IPR001229">
    <property type="entry name" value="Jacalin-like_lectin_dom"/>
</dbReference>
<dbReference type="Pfam" id="PF01419">
    <property type="entry name" value="Jacalin"/>
    <property type="match status" value="1"/>
</dbReference>
<protein>
    <recommendedName>
        <fullName evidence="1">Jacalin-type lectin domain-containing protein</fullName>
    </recommendedName>
</protein>
<dbReference type="PANTHER" id="PTHR47293:SF15">
    <property type="entry name" value="JACALIN-RELATED LECTIN 19"/>
    <property type="match status" value="1"/>
</dbReference>
<dbReference type="PANTHER" id="PTHR47293">
    <property type="entry name" value="JACALIN-RELATED LECTIN 3"/>
    <property type="match status" value="1"/>
</dbReference>
<dbReference type="EMBL" id="OZ020101">
    <property type="protein sequence ID" value="CAK9274091.1"/>
    <property type="molecule type" value="Genomic_DNA"/>
</dbReference>
<dbReference type="Proteomes" id="UP001497444">
    <property type="component" value="Chromosome 6"/>
</dbReference>
<reference evidence="2" key="1">
    <citation type="submission" date="2024-02" db="EMBL/GenBank/DDBJ databases">
        <authorList>
            <consortium name="ELIXIR-Norway"/>
            <consortium name="Elixir Norway"/>
        </authorList>
    </citation>
    <scope>NUCLEOTIDE SEQUENCE</scope>
</reference>
<name>A0ABP0X7Y5_9BRYO</name>
<proteinExistence type="predicted"/>
<evidence type="ECO:0000313" key="3">
    <source>
        <dbReference type="Proteomes" id="UP001497444"/>
    </source>
</evidence>
<feature type="non-terminal residue" evidence="2">
    <location>
        <position position="98"/>
    </location>
</feature>
<dbReference type="SUPFAM" id="SSF51101">
    <property type="entry name" value="Mannose-binding lectins"/>
    <property type="match status" value="1"/>
</dbReference>
<sequence>VTFDYPSEYLEQIRGSYGVTPALIYFAEGDHRVNTSSDTTVGPKNHFTVIASLTFKTNIRTYGPFGATGDTAFKTDVGKILGFFGRSGGCLDCIGVFI</sequence>
<organism evidence="2 3">
    <name type="scientific">Sphagnum jensenii</name>
    <dbReference type="NCBI Taxonomy" id="128206"/>
    <lineage>
        <taxon>Eukaryota</taxon>
        <taxon>Viridiplantae</taxon>
        <taxon>Streptophyta</taxon>
        <taxon>Embryophyta</taxon>
        <taxon>Bryophyta</taxon>
        <taxon>Sphagnophytina</taxon>
        <taxon>Sphagnopsida</taxon>
        <taxon>Sphagnales</taxon>
        <taxon>Sphagnaceae</taxon>
        <taxon>Sphagnum</taxon>
    </lineage>
</organism>
<dbReference type="Gene3D" id="2.100.10.30">
    <property type="entry name" value="Jacalin-like lectin domain"/>
    <property type="match status" value="1"/>
</dbReference>